<dbReference type="Gene3D" id="1.20.1270.60">
    <property type="entry name" value="Arfaptin homology (AH) domain/BAR domain"/>
    <property type="match status" value="1"/>
</dbReference>
<keyword evidence="4" id="KW-1185">Reference proteome</keyword>
<accession>A0AAN7Q0R2</accession>
<dbReference type="GO" id="GO:0005737">
    <property type="term" value="C:cytoplasm"/>
    <property type="evidence" value="ECO:0007669"/>
    <property type="project" value="InterPro"/>
</dbReference>
<dbReference type="SUPFAM" id="SSF103657">
    <property type="entry name" value="BAR/IMD domain-like"/>
    <property type="match status" value="1"/>
</dbReference>
<organism evidence="3 4">
    <name type="scientific">Trapa incisa</name>
    <dbReference type="NCBI Taxonomy" id="236973"/>
    <lineage>
        <taxon>Eukaryota</taxon>
        <taxon>Viridiplantae</taxon>
        <taxon>Streptophyta</taxon>
        <taxon>Embryophyta</taxon>
        <taxon>Tracheophyta</taxon>
        <taxon>Spermatophyta</taxon>
        <taxon>Magnoliopsida</taxon>
        <taxon>eudicotyledons</taxon>
        <taxon>Gunneridae</taxon>
        <taxon>Pentapetalae</taxon>
        <taxon>rosids</taxon>
        <taxon>malvids</taxon>
        <taxon>Myrtales</taxon>
        <taxon>Lythraceae</taxon>
        <taxon>Trapa</taxon>
    </lineage>
</organism>
<sequence length="635" mass="70209">MKSSFGKLRRLATLHKSDNTKEKLEILPPARLDDLAQVSKDMESMKNCYDSLLSAAAATANSAFEFSESLQEMGSCLMEKSTVHADEESGRFLSMLGQVQLDLQKHVDSYRSHIFLTITTPSDSFLNELRNVEEMKKQCDEKRDAIEYMLSQQRERGKSKSGKGDNLSLQQLQSASEQYEEEANLCFFRLKSLKQGQSRNLLTQAARHHMAQLNFFRKGLKSLEAVDSHIKRVAAEQHIDCQFSETADDVEDGEDDSEDGYINKYDGEVSFDHRKSTMDMDLSTSGNSMEVDDLILSYHAQNTEANIERRQDDFHVPTREHRVSSHSAPIFAEKKSNPVEKIRQMQHASVSRPNSYVLPTPSDVKGAAVPRGKPAGYVGPNHNLSHSSPLEQRKQETKPAAELKDGKHNGFSQLPPPLTECHMPDIEKFKRQAFSGPLMSKPMSKKHVLSASGPISSSELPNLLSRSAKPSSSPKVSPTASPPPVSSPRISELHELPRPPINKPAKSPGLVGHSAPLVLRSHESTTANKIPSTASPLPVPPLIIPRSFSIPSSSERAMTHNMAKMLQQPRHSSIGEEVSSPPLTPMSLTNLKSVTSIAAAVSHSDPVRGKCCAILIEKPLSPCHYFSTDLLINHH</sequence>
<feature type="region of interest" description="Disordered" evidence="1">
    <location>
        <begin position="437"/>
        <end position="513"/>
    </location>
</feature>
<dbReference type="PANTHER" id="PTHR34119:SF19">
    <property type="entry name" value="HYDROXYPROLINE-RICH GLYCOPROTEIN FAMILY PROTEIN"/>
    <property type="match status" value="1"/>
</dbReference>
<protein>
    <recommendedName>
        <fullName evidence="2">BAR domain-containing protein</fullName>
    </recommendedName>
</protein>
<dbReference type="EMBL" id="JAXIOK010000015">
    <property type="protein sequence ID" value="KAK4754670.1"/>
    <property type="molecule type" value="Genomic_DNA"/>
</dbReference>
<dbReference type="PANTHER" id="PTHR34119">
    <property type="entry name" value="HYDROXYPROLINE-RICH GLYCOPROTEIN-LIKE"/>
    <property type="match status" value="1"/>
</dbReference>
<evidence type="ECO:0000259" key="2">
    <source>
        <dbReference type="Pfam" id="PF03114"/>
    </source>
</evidence>
<dbReference type="InterPro" id="IPR037488">
    <property type="entry name" value="At2g33490-like"/>
</dbReference>
<dbReference type="CDD" id="cd07307">
    <property type="entry name" value="BAR"/>
    <property type="match status" value="1"/>
</dbReference>
<evidence type="ECO:0000313" key="3">
    <source>
        <dbReference type="EMBL" id="KAK4754670.1"/>
    </source>
</evidence>
<evidence type="ECO:0000256" key="1">
    <source>
        <dbReference type="SAM" id="MobiDB-lite"/>
    </source>
</evidence>
<feature type="region of interest" description="Disordered" evidence="1">
    <location>
        <begin position="347"/>
        <end position="422"/>
    </location>
</feature>
<comment type="caution">
    <text evidence="3">The sequence shown here is derived from an EMBL/GenBank/DDBJ whole genome shotgun (WGS) entry which is preliminary data.</text>
</comment>
<dbReference type="AlphaFoldDB" id="A0AAN7Q0R2"/>
<feature type="domain" description="BAR" evidence="2">
    <location>
        <begin position="42"/>
        <end position="229"/>
    </location>
</feature>
<dbReference type="Proteomes" id="UP001345219">
    <property type="component" value="Chromosome 2"/>
</dbReference>
<feature type="compositionally biased region" description="Low complexity" evidence="1">
    <location>
        <begin position="465"/>
        <end position="479"/>
    </location>
</feature>
<feature type="compositionally biased region" description="Basic and acidic residues" evidence="1">
    <location>
        <begin position="391"/>
        <end position="408"/>
    </location>
</feature>
<dbReference type="Pfam" id="PF03114">
    <property type="entry name" value="BAR"/>
    <property type="match status" value="1"/>
</dbReference>
<name>A0AAN7Q0R2_9MYRT</name>
<evidence type="ECO:0000313" key="4">
    <source>
        <dbReference type="Proteomes" id="UP001345219"/>
    </source>
</evidence>
<proteinExistence type="predicted"/>
<reference evidence="3 4" key="1">
    <citation type="journal article" date="2023" name="Hortic Res">
        <title>Pangenome of water caltrop reveals structural variations and asymmetric subgenome divergence after allopolyploidization.</title>
        <authorList>
            <person name="Zhang X."/>
            <person name="Chen Y."/>
            <person name="Wang L."/>
            <person name="Yuan Y."/>
            <person name="Fang M."/>
            <person name="Shi L."/>
            <person name="Lu R."/>
            <person name="Comes H.P."/>
            <person name="Ma Y."/>
            <person name="Chen Y."/>
            <person name="Huang G."/>
            <person name="Zhou Y."/>
            <person name="Zheng Z."/>
            <person name="Qiu Y."/>
        </authorList>
    </citation>
    <scope>NUCLEOTIDE SEQUENCE [LARGE SCALE GENOMIC DNA]</scope>
    <source>
        <tissue evidence="3">Roots</tissue>
    </source>
</reference>
<gene>
    <name evidence="3" type="ORF">SAY87_002774</name>
</gene>
<dbReference type="InterPro" id="IPR004148">
    <property type="entry name" value="BAR_dom"/>
</dbReference>
<dbReference type="InterPro" id="IPR027267">
    <property type="entry name" value="AH/BAR_dom_sf"/>
</dbReference>